<evidence type="ECO:0000259" key="14">
    <source>
        <dbReference type="PROSITE" id="PS50089"/>
    </source>
</evidence>
<comment type="catalytic activity">
    <reaction evidence="1">
        <text>S-ubiquitinyl-[E2 ubiquitin-conjugating enzyme]-L-cysteine + [acceptor protein]-L-lysine = [E2 ubiquitin-conjugating enzyme]-L-cysteine + N(6)-ubiquitinyl-[acceptor protein]-L-lysine.</text>
        <dbReference type="EC" id="2.3.2.27"/>
    </reaction>
</comment>
<organism evidence="15 17">
    <name type="scientific">Nicrophorus vespilloides</name>
    <name type="common">Boreal carrion beetle</name>
    <dbReference type="NCBI Taxonomy" id="110193"/>
    <lineage>
        <taxon>Eukaryota</taxon>
        <taxon>Metazoa</taxon>
        <taxon>Ecdysozoa</taxon>
        <taxon>Arthropoda</taxon>
        <taxon>Hexapoda</taxon>
        <taxon>Insecta</taxon>
        <taxon>Pterygota</taxon>
        <taxon>Neoptera</taxon>
        <taxon>Endopterygota</taxon>
        <taxon>Coleoptera</taxon>
        <taxon>Polyphaga</taxon>
        <taxon>Staphyliniformia</taxon>
        <taxon>Silphidae</taxon>
        <taxon>Nicrophorinae</taxon>
        <taxon>Nicrophorus</taxon>
    </lineage>
</organism>
<evidence type="ECO:0000256" key="5">
    <source>
        <dbReference type="ARBA" id="ARBA00022490"/>
    </source>
</evidence>
<evidence type="ECO:0000256" key="7">
    <source>
        <dbReference type="ARBA" id="ARBA00022679"/>
    </source>
</evidence>
<dbReference type="InterPro" id="IPR013087">
    <property type="entry name" value="Znf_C2H2_type"/>
</dbReference>
<dbReference type="Pfam" id="PF25447">
    <property type="entry name" value="RING_ZNF598"/>
    <property type="match status" value="1"/>
</dbReference>
<reference evidence="16 17" key="1">
    <citation type="submission" date="2025-05" db="UniProtKB">
        <authorList>
            <consortium name="RefSeq"/>
        </authorList>
    </citation>
    <scope>IDENTIFICATION</scope>
    <source>
        <tissue evidence="16 17">Whole Larva</tissue>
    </source>
</reference>
<dbReference type="InterPro" id="IPR041888">
    <property type="entry name" value="RING-HC_ZNF598/HEL2"/>
</dbReference>
<feature type="compositionally biased region" description="Pro residues" evidence="13">
    <location>
        <begin position="690"/>
        <end position="702"/>
    </location>
</feature>
<evidence type="ECO:0000256" key="6">
    <source>
        <dbReference type="ARBA" id="ARBA00022553"/>
    </source>
</evidence>
<name>A0ABM1NDX8_NICVS</name>
<evidence type="ECO:0000256" key="8">
    <source>
        <dbReference type="ARBA" id="ARBA00022723"/>
    </source>
</evidence>
<evidence type="ECO:0000256" key="13">
    <source>
        <dbReference type="SAM" id="MobiDB-lite"/>
    </source>
</evidence>
<keyword evidence="7" id="KW-0808">Transferase</keyword>
<feature type="compositionally biased region" description="Polar residues" evidence="13">
    <location>
        <begin position="629"/>
        <end position="638"/>
    </location>
</feature>
<dbReference type="GeneID" id="108568446"/>
<feature type="compositionally biased region" description="Low complexity" evidence="13">
    <location>
        <begin position="413"/>
        <end position="429"/>
    </location>
</feature>
<accession>A0ABM1NDX8</accession>
<dbReference type="CDD" id="cd16615">
    <property type="entry name" value="RING-HC_ZNF598"/>
    <property type="match status" value="1"/>
</dbReference>
<feature type="domain" description="RING-type" evidence="14">
    <location>
        <begin position="19"/>
        <end position="59"/>
    </location>
</feature>
<keyword evidence="10" id="KW-0862">Zinc</keyword>
<dbReference type="EC" id="2.3.2.27" evidence="4"/>
<evidence type="ECO:0000256" key="12">
    <source>
        <dbReference type="PROSITE-ProRule" id="PRU00175"/>
    </source>
</evidence>
<evidence type="ECO:0000313" key="16">
    <source>
        <dbReference type="RefSeq" id="XP_017785027.1"/>
    </source>
</evidence>
<keyword evidence="8" id="KW-0479">Metal-binding</keyword>
<dbReference type="RefSeq" id="XP_017785028.1">
    <property type="nucleotide sequence ID" value="XM_017929539.1"/>
</dbReference>
<evidence type="ECO:0000256" key="10">
    <source>
        <dbReference type="ARBA" id="ARBA00022833"/>
    </source>
</evidence>
<dbReference type="Gene3D" id="3.30.40.10">
    <property type="entry name" value="Zinc/RING finger domain, C3HC4 (zinc finger)"/>
    <property type="match status" value="1"/>
</dbReference>
<evidence type="ECO:0000313" key="15">
    <source>
        <dbReference type="Proteomes" id="UP000695000"/>
    </source>
</evidence>
<evidence type="ECO:0000256" key="9">
    <source>
        <dbReference type="ARBA" id="ARBA00022771"/>
    </source>
</evidence>
<proteinExistence type="inferred from homology"/>
<keyword evidence="5" id="KW-0963">Cytoplasm</keyword>
<comment type="subcellular location">
    <subcellularLocation>
        <location evidence="2">Cytoplasm</location>
    </subcellularLocation>
</comment>
<dbReference type="Pfam" id="PF23202">
    <property type="entry name" value="PAH_ZNF598"/>
    <property type="match status" value="1"/>
</dbReference>
<evidence type="ECO:0000313" key="17">
    <source>
        <dbReference type="RefSeq" id="XP_017785028.1"/>
    </source>
</evidence>
<feature type="compositionally biased region" description="Low complexity" evidence="13">
    <location>
        <begin position="506"/>
        <end position="517"/>
    </location>
</feature>
<feature type="region of interest" description="Disordered" evidence="13">
    <location>
        <begin position="287"/>
        <end position="331"/>
    </location>
</feature>
<keyword evidence="9 12" id="KW-0863">Zinc-finger</keyword>
<feature type="compositionally biased region" description="Basic and acidic residues" evidence="13">
    <location>
        <begin position="574"/>
        <end position="592"/>
    </location>
</feature>
<keyword evidence="15" id="KW-1185">Reference proteome</keyword>
<dbReference type="InterPro" id="IPR013083">
    <property type="entry name" value="Znf_RING/FYVE/PHD"/>
</dbReference>
<evidence type="ECO:0000256" key="4">
    <source>
        <dbReference type="ARBA" id="ARBA00012483"/>
    </source>
</evidence>
<dbReference type="PROSITE" id="PS50089">
    <property type="entry name" value="ZF_RING_2"/>
    <property type="match status" value="1"/>
</dbReference>
<dbReference type="PANTHER" id="PTHR22938">
    <property type="entry name" value="ZINC FINGER PROTEIN 598"/>
    <property type="match status" value="1"/>
</dbReference>
<dbReference type="PANTHER" id="PTHR22938:SF0">
    <property type="entry name" value="E3 UBIQUITIN-PROTEIN LIGASE ZNF598"/>
    <property type="match status" value="1"/>
</dbReference>
<dbReference type="PROSITE" id="PS00028">
    <property type="entry name" value="ZINC_FINGER_C2H2_1"/>
    <property type="match status" value="1"/>
</dbReference>
<comment type="pathway">
    <text evidence="3">Protein modification; protein ubiquitination.</text>
</comment>
<evidence type="ECO:0000256" key="2">
    <source>
        <dbReference type="ARBA" id="ARBA00004496"/>
    </source>
</evidence>
<dbReference type="InterPro" id="IPR057634">
    <property type="entry name" value="PAH_ZNF598/HEL2"/>
</dbReference>
<dbReference type="SUPFAM" id="SSF57850">
    <property type="entry name" value="RING/U-box"/>
    <property type="match status" value="1"/>
</dbReference>
<evidence type="ECO:0000256" key="11">
    <source>
        <dbReference type="ARBA" id="ARBA00035113"/>
    </source>
</evidence>
<dbReference type="RefSeq" id="XP_017785027.1">
    <property type="nucleotide sequence ID" value="XM_017929538.1"/>
</dbReference>
<feature type="compositionally biased region" description="Low complexity" evidence="13">
    <location>
        <begin position="600"/>
        <end position="618"/>
    </location>
</feature>
<dbReference type="InterPro" id="IPR044288">
    <property type="entry name" value="ZNF598/HEL2"/>
</dbReference>
<evidence type="ECO:0000256" key="3">
    <source>
        <dbReference type="ARBA" id="ARBA00004906"/>
    </source>
</evidence>
<evidence type="ECO:0000256" key="1">
    <source>
        <dbReference type="ARBA" id="ARBA00000900"/>
    </source>
</evidence>
<feature type="region of interest" description="Disordered" evidence="13">
    <location>
        <begin position="683"/>
        <end position="702"/>
    </location>
</feature>
<protein>
    <recommendedName>
        <fullName evidence="4">RING-type E3 ubiquitin transferase</fullName>
        <ecNumber evidence="4">2.3.2.27</ecNumber>
    </recommendedName>
</protein>
<comment type="similarity">
    <text evidence="11">Belongs to the ZNF598/HEL2 family.</text>
</comment>
<sequence length="863" mass="97487">MSREATAVMNNSADSESTCVVCFKSVEIYSIGQCEHPVCYECSTRMRVLCKQNECPICRADLPKVIFTKQIDLFENLRSKTERTNLQDVKYGMYFCSPSIQTAYYRLLEFACHICLPHERKWPFKTFNQLKDHMRREHELFYCDICVDNLKIFSFERRTYTRSELAQHRRKGDSDNKSHRGHPLCEFCDQRYLDGDELFRHLRRDHLYCHFCDADGKHQYYPTYDDLKNHFLDEHYLCEEGDCKNEQFTSVFRTDIDYKAHVASAHSKHLSRAANKQARTLEVEFNFGPRRNDQNGPRQSNNNHHRHIDNSDGAASYENFGTEPGGSNHQVFVNPLRDANFPTLGGTEGSASSARANVKFSSKFSGNFSRDDFPTLGGGPLPRNLTISNQKMKKSEDFPTLGGAKNNITITKTSTASSSSSMSLRGVSSPQIKKNKHNFPSLCEREGPSSTLKLTLNQQQPQSGRSNLSIHVNHKSNGAVTTKISTVPTTTVHVRPKSVEDFPALSQNSSSSSSNSSVKQWVQPKPKKEPKPKAAPAPVLPPSSLAEFPSLSKKSDTKKTSSVTMPMKNWSETSNDKQSKNSENKQKSAKDNKGKKKVTETATATPPTNNNIATTSGNKSKKKKGKNGESSANQSALNLENEIKRVEPKQTIPINEVVKKTSTLKIGNLVQKQQVPQNQAPKAADFPALGKPPPGINVKPPPGFNIKSTNDLTFTNSSGQSYSILPGHSYSHPHNFSSRNCNLIQNFFTNKDIMMEFKNYSYMFRNGNYSADKYYNHCKEVLGDGFSKVFPEMLVLLPDIEKQQELFKVHKRNSNVDDLEECATCKQIIFHQELKQHLSNHYMEYHYPVLGQTTNDTANAWKK</sequence>
<dbReference type="SMART" id="SM00355">
    <property type="entry name" value="ZnF_C2H2"/>
    <property type="match status" value="5"/>
</dbReference>
<dbReference type="Proteomes" id="UP000695000">
    <property type="component" value="Unplaced"/>
</dbReference>
<dbReference type="InterPro" id="IPR001841">
    <property type="entry name" value="Znf_RING"/>
</dbReference>
<feature type="region of interest" description="Disordered" evidence="13">
    <location>
        <begin position="413"/>
        <end position="448"/>
    </location>
</feature>
<keyword evidence="6" id="KW-0597">Phosphoprotein</keyword>
<gene>
    <name evidence="16 17" type="primary">LOC108568446</name>
</gene>
<feature type="region of interest" description="Disordered" evidence="13">
    <location>
        <begin position="498"/>
        <end position="644"/>
    </location>
</feature>